<dbReference type="EC" id="3.1.2.6" evidence="7"/>
<sequence length="240" mass="27850">MLHRVPALKDNYIWLLETSKKRVVIVDPGESKPVIDYLVNHHLTPVAIILTHHHKDHIDGVMALLQHYRTIKVYGPLEVPLPITHISDKAEFFIDEQLFNIIPVPGHTLGHIAYYCAPYLFCGDTLFSAGCGSVFERSYQPMYQSLNKLKQLPNDTIVCPAHEYTINNLQFALTILPDDRLIKTYYQQIRNQLITLPTTMLKEKQINLFLRCDEQNLQHHFNISNALDLFTFLRIQKDNF</sequence>
<dbReference type="InterPro" id="IPR001279">
    <property type="entry name" value="Metallo-B-lactamas"/>
</dbReference>
<comment type="subunit">
    <text evidence="7">Monomer.</text>
</comment>
<keyword evidence="5 7" id="KW-0378">Hydrolase</keyword>
<feature type="binding site" evidence="7">
    <location>
        <position position="162"/>
    </location>
    <ligand>
        <name>Zn(2+)</name>
        <dbReference type="ChEBI" id="CHEBI:29105"/>
        <label>2</label>
    </ligand>
</feature>
<comment type="similarity">
    <text evidence="3 7">Belongs to the metallo-beta-lactamase superfamily. Glyoxalase II family.</text>
</comment>
<comment type="function">
    <text evidence="7">Thiolesterase that catalyzes the hydrolysis of S-D-lactoyl-glutathione to form glutathione and D-lactic acid.</text>
</comment>
<dbReference type="PANTHER" id="PTHR43705:SF1">
    <property type="entry name" value="HYDROXYACYLGLUTATHIONE HYDROLASE GLOB"/>
    <property type="match status" value="1"/>
</dbReference>
<evidence type="ECO:0000256" key="7">
    <source>
        <dbReference type="HAMAP-Rule" id="MF_01374"/>
    </source>
</evidence>
<feature type="binding site" evidence="7">
    <location>
        <position position="56"/>
    </location>
    <ligand>
        <name>Zn(2+)</name>
        <dbReference type="ChEBI" id="CHEBI:29105"/>
        <label>2</label>
    </ligand>
</feature>
<feature type="binding site" evidence="7">
    <location>
        <position position="54"/>
    </location>
    <ligand>
        <name>Zn(2+)</name>
        <dbReference type="ChEBI" id="CHEBI:29105"/>
        <label>1</label>
    </ligand>
</feature>
<evidence type="ECO:0000256" key="6">
    <source>
        <dbReference type="ARBA" id="ARBA00022833"/>
    </source>
</evidence>
<proteinExistence type="inferred from homology"/>
<dbReference type="CDD" id="cd07723">
    <property type="entry name" value="hydroxyacylglutathione_hydrolase_MBL-fold"/>
    <property type="match status" value="1"/>
</dbReference>
<dbReference type="Proteomes" id="UP000651208">
    <property type="component" value="Unassembled WGS sequence"/>
</dbReference>
<dbReference type="RefSeq" id="WP_187754791.1">
    <property type="nucleotide sequence ID" value="NZ_JABURY010000006.1"/>
</dbReference>
<evidence type="ECO:0000256" key="5">
    <source>
        <dbReference type="ARBA" id="ARBA00022801"/>
    </source>
</evidence>
<evidence type="ECO:0000256" key="3">
    <source>
        <dbReference type="ARBA" id="ARBA00006759"/>
    </source>
</evidence>
<evidence type="ECO:0000256" key="4">
    <source>
        <dbReference type="ARBA" id="ARBA00022723"/>
    </source>
</evidence>
<dbReference type="InterPro" id="IPR036866">
    <property type="entry name" value="RibonucZ/Hydroxyglut_hydro"/>
</dbReference>
<dbReference type="HAMAP" id="MF_01374">
    <property type="entry name" value="Glyoxalase_2"/>
    <property type="match status" value="1"/>
</dbReference>
<protein>
    <recommendedName>
        <fullName evidence="7">Hydroxyacylglutathione hydrolase</fullName>
        <ecNumber evidence="7">3.1.2.6</ecNumber>
    </recommendedName>
    <alternativeName>
        <fullName evidence="7">Glyoxalase II</fullName>
        <shortName evidence="7">Glx II</shortName>
    </alternativeName>
</protein>
<dbReference type="InterPro" id="IPR050110">
    <property type="entry name" value="Glyoxalase_II_hydrolase"/>
</dbReference>
<gene>
    <name evidence="7 9" type="primary">gloB</name>
    <name evidence="9" type="ORF">FcAc13_03475</name>
</gene>
<comment type="pathway">
    <text evidence="2 7">Secondary metabolite metabolism; methylglyoxal degradation; (R)-lactate from methylglyoxal: step 2/2.</text>
</comment>
<comment type="caution">
    <text evidence="9">The sequence shown here is derived from an EMBL/GenBank/DDBJ whole genome shotgun (WGS) entry which is preliminary data.</text>
</comment>
<dbReference type="Pfam" id="PF00753">
    <property type="entry name" value="Lactamase_B"/>
    <property type="match status" value="1"/>
</dbReference>
<feature type="domain" description="Metallo-beta-lactamase" evidence="8">
    <location>
        <begin position="10"/>
        <end position="162"/>
    </location>
</feature>
<comment type="catalytic activity">
    <reaction evidence="1 7">
        <text>an S-(2-hydroxyacyl)glutathione + H2O = a 2-hydroxy carboxylate + glutathione + H(+)</text>
        <dbReference type="Rhea" id="RHEA:21864"/>
        <dbReference type="ChEBI" id="CHEBI:15377"/>
        <dbReference type="ChEBI" id="CHEBI:15378"/>
        <dbReference type="ChEBI" id="CHEBI:57925"/>
        <dbReference type="ChEBI" id="CHEBI:58896"/>
        <dbReference type="ChEBI" id="CHEBI:71261"/>
        <dbReference type="EC" id="3.1.2.6"/>
    </reaction>
</comment>
<accession>A0ABR7QVW6</accession>
<dbReference type="InterPro" id="IPR017782">
    <property type="entry name" value="Hydroxyacylglutathione_Hdrlase"/>
</dbReference>
<dbReference type="Gene3D" id="3.60.15.10">
    <property type="entry name" value="Ribonuclease Z/Hydroxyacylglutathione hydrolase-like"/>
    <property type="match status" value="1"/>
</dbReference>
<feature type="binding site" evidence="7">
    <location>
        <position position="52"/>
    </location>
    <ligand>
        <name>Zn(2+)</name>
        <dbReference type="ChEBI" id="CHEBI:29105"/>
        <label>1</label>
    </ligand>
</feature>
<keyword evidence="10" id="KW-1185">Reference proteome</keyword>
<keyword evidence="4 7" id="KW-0479">Metal-binding</keyword>
<feature type="binding site" evidence="7">
    <location>
        <position position="107"/>
    </location>
    <ligand>
        <name>Zn(2+)</name>
        <dbReference type="ChEBI" id="CHEBI:29105"/>
        <label>1</label>
    </ligand>
</feature>
<feature type="binding site" evidence="7">
    <location>
        <position position="124"/>
    </location>
    <ligand>
        <name>Zn(2+)</name>
        <dbReference type="ChEBI" id="CHEBI:29105"/>
        <label>2</label>
    </ligand>
</feature>
<dbReference type="NCBIfam" id="TIGR03413">
    <property type="entry name" value="GSH_gloB"/>
    <property type="match status" value="1"/>
</dbReference>
<keyword evidence="6 7" id="KW-0862">Zinc</keyword>
<organism evidence="9 10">
    <name type="scientific">Frischella japonica</name>
    <dbReference type="NCBI Taxonomy" id="2741544"/>
    <lineage>
        <taxon>Bacteria</taxon>
        <taxon>Pseudomonadati</taxon>
        <taxon>Pseudomonadota</taxon>
        <taxon>Gammaproteobacteria</taxon>
        <taxon>Orbales</taxon>
        <taxon>Orbaceae</taxon>
        <taxon>Frischella</taxon>
    </lineage>
</organism>
<dbReference type="SMART" id="SM00849">
    <property type="entry name" value="Lactamase_B"/>
    <property type="match status" value="1"/>
</dbReference>
<feature type="binding site" evidence="7">
    <location>
        <position position="57"/>
    </location>
    <ligand>
        <name>Zn(2+)</name>
        <dbReference type="ChEBI" id="CHEBI:29105"/>
        <label>2</label>
    </ligand>
</feature>
<dbReference type="GO" id="GO:0004416">
    <property type="term" value="F:hydroxyacylglutathione hydrolase activity"/>
    <property type="evidence" value="ECO:0007669"/>
    <property type="project" value="UniProtKB-EC"/>
</dbReference>
<dbReference type="SUPFAM" id="SSF56281">
    <property type="entry name" value="Metallo-hydrolase/oxidoreductase"/>
    <property type="match status" value="1"/>
</dbReference>
<dbReference type="Pfam" id="PF16123">
    <property type="entry name" value="HAGH_C"/>
    <property type="match status" value="1"/>
</dbReference>
<evidence type="ECO:0000256" key="2">
    <source>
        <dbReference type="ARBA" id="ARBA00004963"/>
    </source>
</evidence>
<dbReference type="EMBL" id="JABURY010000006">
    <property type="protein sequence ID" value="MBC9130367.1"/>
    <property type="molecule type" value="Genomic_DNA"/>
</dbReference>
<evidence type="ECO:0000313" key="10">
    <source>
        <dbReference type="Proteomes" id="UP000651208"/>
    </source>
</evidence>
<feature type="binding site" evidence="7">
    <location>
        <position position="124"/>
    </location>
    <ligand>
        <name>Zn(2+)</name>
        <dbReference type="ChEBI" id="CHEBI:29105"/>
        <label>1</label>
    </ligand>
</feature>
<dbReference type="InterPro" id="IPR035680">
    <property type="entry name" value="Clx_II_MBL"/>
</dbReference>
<name>A0ABR7QVW6_9GAMM</name>
<evidence type="ECO:0000256" key="1">
    <source>
        <dbReference type="ARBA" id="ARBA00001623"/>
    </source>
</evidence>
<dbReference type="InterPro" id="IPR032282">
    <property type="entry name" value="HAGH_C"/>
</dbReference>
<evidence type="ECO:0000259" key="8">
    <source>
        <dbReference type="SMART" id="SM00849"/>
    </source>
</evidence>
<evidence type="ECO:0000313" key="9">
    <source>
        <dbReference type="EMBL" id="MBC9130367.1"/>
    </source>
</evidence>
<dbReference type="PANTHER" id="PTHR43705">
    <property type="entry name" value="HYDROXYACYLGLUTATHIONE HYDROLASE"/>
    <property type="match status" value="1"/>
</dbReference>
<comment type="cofactor">
    <cofactor evidence="7">
        <name>Zn(2+)</name>
        <dbReference type="ChEBI" id="CHEBI:29105"/>
    </cofactor>
    <text evidence="7">Binds 2 Zn(2+) ions per subunit.</text>
</comment>
<reference evidence="9 10" key="1">
    <citation type="submission" date="2020-06" db="EMBL/GenBank/DDBJ databases">
        <title>Frischella cerana isolated from Apis cerana gut homogenate.</title>
        <authorList>
            <person name="Wolter L.A."/>
            <person name="Suenami S."/>
            <person name="Miyazaki R."/>
        </authorList>
    </citation>
    <scope>NUCLEOTIDE SEQUENCE [LARGE SCALE GENOMIC DNA]</scope>
    <source>
        <strain evidence="9 10">Ac13</strain>
    </source>
</reference>